<dbReference type="VEuPathDB" id="TrichDB:TVAGG3_0319340"/>
<gene>
    <name evidence="8" type="ORF">TVAG_343770</name>
</gene>
<dbReference type="GO" id="GO:0008270">
    <property type="term" value="F:zinc ion binding"/>
    <property type="evidence" value="ECO:0007669"/>
    <property type="project" value="UniProtKB-KW"/>
</dbReference>
<reference evidence="8" key="2">
    <citation type="journal article" date="2007" name="Science">
        <title>Draft genome sequence of the sexually transmitted pathogen Trichomonas vaginalis.</title>
        <authorList>
            <person name="Carlton J.M."/>
            <person name="Hirt R.P."/>
            <person name="Silva J.C."/>
            <person name="Delcher A.L."/>
            <person name="Schatz M."/>
            <person name="Zhao Q."/>
            <person name="Wortman J.R."/>
            <person name="Bidwell S.L."/>
            <person name="Alsmark U.C.M."/>
            <person name="Besteiro S."/>
            <person name="Sicheritz-Ponten T."/>
            <person name="Noel C.J."/>
            <person name="Dacks J.B."/>
            <person name="Foster P.G."/>
            <person name="Simillion C."/>
            <person name="Van de Peer Y."/>
            <person name="Miranda-Saavedra D."/>
            <person name="Barton G.J."/>
            <person name="Westrop G.D."/>
            <person name="Mueller S."/>
            <person name="Dessi D."/>
            <person name="Fiori P.L."/>
            <person name="Ren Q."/>
            <person name="Paulsen I."/>
            <person name="Zhang H."/>
            <person name="Bastida-Corcuera F.D."/>
            <person name="Simoes-Barbosa A."/>
            <person name="Brown M.T."/>
            <person name="Hayes R.D."/>
            <person name="Mukherjee M."/>
            <person name="Okumura C.Y."/>
            <person name="Schneider R."/>
            <person name="Smith A.J."/>
            <person name="Vanacova S."/>
            <person name="Villalvazo M."/>
            <person name="Haas B.J."/>
            <person name="Pertea M."/>
            <person name="Feldblyum T.V."/>
            <person name="Utterback T.R."/>
            <person name="Shu C.L."/>
            <person name="Osoegawa K."/>
            <person name="de Jong P.J."/>
            <person name="Hrdy I."/>
            <person name="Horvathova L."/>
            <person name="Zubacova Z."/>
            <person name="Dolezal P."/>
            <person name="Malik S.B."/>
            <person name="Logsdon J.M. Jr."/>
            <person name="Henze K."/>
            <person name="Gupta A."/>
            <person name="Wang C.C."/>
            <person name="Dunne R.L."/>
            <person name="Upcroft J.A."/>
            <person name="Upcroft P."/>
            <person name="White O."/>
            <person name="Salzberg S.L."/>
            <person name="Tang P."/>
            <person name="Chiu C.-H."/>
            <person name="Lee Y.-S."/>
            <person name="Embley T.M."/>
            <person name="Coombs G.H."/>
            <person name="Mottram J.C."/>
            <person name="Tachezy J."/>
            <person name="Fraser-Liggett C.M."/>
            <person name="Johnson P.J."/>
        </authorList>
    </citation>
    <scope>NUCLEOTIDE SEQUENCE [LARGE SCALE GENOMIC DNA]</scope>
    <source>
        <strain evidence="8">G3</strain>
    </source>
</reference>
<comment type="catalytic activity">
    <reaction evidence="6">
        <text>S-ubiquitinyl-[E2 ubiquitin-conjugating enzyme]-L-cysteine + [acceptor protein]-L-lysine = [E2 ubiquitin-conjugating enzyme]-L-cysteine + N(6)-ubiquitinyl-[acceptor protein]-L-lysine.</text>
        <dbReference type="EC" id="2.3.2.27"/>
    </reaction>
</comment>
<evidence type="ECO:0000256" key="2">
    <source>
        <dbReference type="ARBA" id="ARBA00007997"/>
    </source>
</evidence>
<dbReference type="RefSeq" id="XP_001325771.1">
    <property type="nucleotide sequence ID" value="XM_001325736.1"/>
</dbReference>
<accession>A2E1I1</accession>
<dbReference type="GO" id="GO:0005829">
    <property type="term" value="C:cytosol"/>
    <property type="evidence" value="ECO:0000318"/>
    <property type="project" value="GO_Central"/>
</dbReference>
<name>A2E1I1_TRIV3</name>
<dbReference type="Gene3D" id="3.30.40.10">
    <property type="entry name" value="Zinc/RING finger domain, C3HC4 (zinc finger)"/>
    <property type="match status" value="1"/>
</dbReference>
<dbReference type="UniPathway" id="UPA00143"/>
<dbReference type="InterPro" id="IPR039804">
    <property type="entry name" value="RING-CH-C4HC3_LTN1"/>
</dbReference>
<feature type="domain" description="RING-type" evidence="7">
    <location>
        <begin position="986"/>
        <end position="1032"/>
    </location>
</feature>
<keyword evidence="6" id="KW-0862">Zinc</keyword>
<dbReference type="GO" id="GO:0043023">
    <property type="term" value="F:ribosomal large subunit binding"/>
    <property type="evidence" value="ECO:0000318"/>
    <property type="project" value="GO_Central"/>
</dbReference>
<dbReference type="InParanoid" id="A2E1I1"/>
<comment type="subunit">
    <text evidence="6">Component of the ribosome quality control complex (RQC).</text>
</comment>
<evidence type="ECO:0000259" key="7">
    <source>
        <dbReference type="PROSITE" id="PS50089"/>
    </source>
</evidence>
<dbReference type="EC" id="2.3.2.27" evidence="6"/>
<dbReference type="KEGG" id="tva:4771527"/>
<dbReference type="InterPro" id="IPR039795">
    <property type="entry name" value="LTN1/Rkr1"/>
</dbReference>
<keyword evidence="5 6" id="KW-0863">Zinc-finger</keyword>
<dbReference type="GO" id="GO:0072344">
    <property type="term" value="P:rescue of stalled ribosome"/>
    <property type="evidence" value="ECO:0000318"/>
    <property type="project" value="GO_Central"/>
</dbReference>
<organism evidence="8 9">
    <name type="scientific">Trichomonas vaginalis (strain ATCC PRA-98 / G3)</name>
    <dbReference type="NCBI Taxonomy" id="412133"/>
    <lineage>
        <taxon>Eukaryota</taxon>
        <taxon>Metamonada</taxon>
        <taxon>Parabasalia</taxon>
        <taxon>Trichomonadida</taxon>
        <taxon>Trichomonadidae</taxon>
        <taxon>Trichomonas</taxon>
    </lineage>
</organism>
<dbReference type="InterPro" id="IPR013083">
    <property type="entry name" value="Znf_RING/FYVE/PHD"/>
</dbReference>
<dbReference type="OrthoDB" id="6108at2759"/>
<evidence type="ECO:0000256" key="1">
    <source>
        <dbReference type="ARBA" id="ARBA00004514"/>
    </source>
</evidence>
<keyword evidence="6" id="KW-0479">Metal-binding</keyword>
<reference evidence="8" key="1">
    <citation type="submission" date="2006-10" db="EMBL/GenBank/DDBJ databases">
        <authorList>
            <person name="Amadeo P."/>
            <person name="Zhao Q."/>
            <person name="Wortman J."/>
            <person name="Fraser-Liggett C."/>
            <person name="Carlton J."/>
        </authorList>
    </citation>
    <scope>NUCLEOTIDE SEQUENCE</scope>
    <source>
        <strain evidence="8">G3</strain>
    </source>
</reference>
<dbReference type="EMBL" id="DS113284">
    <property type="protein sequence ID" value="EAY13548.1"/>
    <property type="molecule type" value="Genomic_DNA"/>
</dbReference>
<keyword evidence="9" id="KW-1185">Reference proteome</keyword>
<dbReference type="eggNOG" id="KOG0803">
    <property type="taxonomic scope" value="Eukaryota"/>
</dbReference>
<dbReference type="InterPro" id="IPR016024">
    <property type="entry name" value="ARM-type_fold"/>
</dbReference>
<dbReference type="InterPro" id="IPR021133">
    <property type="entry name" value="HEAT_type_2"/>
</dbReference>
<evidence type="ECO:0000313" key="8">
    <source>
        <dbReference type="EMBL" id="EAY13548.1"/>
    </source>
</evidence>
<dbReference type="PROSITE" id="PS50077">
    <property type="entry name" value="HEAT_REPEAT"/>
    <property type="match status" value="1"/>
</dbReference>
<dbReference type="GO" id="GO:1990116">
    <property type="term" value="P:ribosome-associated ubiquitin-dependent protein catabolic process"/>
    <property type="evidence" value="ECO:0000318"/>
    <property type="project" value="GO_Central"/>
</dbReference>
<dbReference type="GO" id="GO:0061630">
    <property type="term" value="F:ubiquitin protein ligase activity"/>
    <property type="evidence" value="ECO:0000318"/>
    <property type="project" value="GO_Central"/>
</dbReference>
<dbReference type="InterPro" id="IPR001841">
    <property type="entry name" value="Znf_RING"/>
</dbReference>
<feature type="repeat" description="HEAT" evidence="4">
    <location>
        <begin position="96"/>
        <end position="134"/>
    </location>
</feature>
<dbReference type="SUPFAM" id="SSF48371">
    <property type="entry name" value="ARM repeat"/>
    <property type="match status" value="1"/>
</dbReference>
<dbReference type="Proteomes" id="UP000001542">
    <property type="component" value="Unassembled WGS sequence"/>
</dbReference>
<evidence type="ECO:0000313" key="9">
    <source>
        <dbReference type="Proteomes" id="UP000001542"/>
    </source>
</evidence>
<evidence type="ECO:0000256" key="3">
    <source>
        <dbReference type="ARBA" id="ARBA00017157"/>
    </source>
</evidence>
<dbReference type="STRING" id="5722.A2E1I1"/>
<dbReference type="SUPFAM" id="SSF57850">
    <property type="entry name" value="RING/U-box"/>
    <property type="match status" value="1"/>
</dbReference>
<comment type="similarity">
    <text evidence="2 6">Belongs to the LTN1 family.</text>
</comment>
<comment type="pathway">
    <text evidence="6">Protein modification; protein ubiquitination.</text>
</comment>
<evidence type="ECO:0000256" key="5">
    <source>
        <dbReference type="PROSITE-ProRule" id="PRU00175"/>
    </source>
</evidence>
<evidence type="ECO:0000256" key="4">
    <source>
        <dbReference type="PROSITE-ProRule" id="PRU00103"/>
    </source>
</evidence>
<proteinExistence type="inferred from homology"/>
<dbReference type="GO" id="GO:0016567">
    <property type="term" value="P:protein ubiquitination"/>
    <property type="evidence" value="ECO:0007669"/>
    <property type="project" value="UniProtKB-UniPathway"/>
</dbReference>
<dbReference type="SMR" id="A2E1I1"/>
<dbReference type="CDD" id="cd16491">
    <property type="entry name" value="RING-CH-C4HC3_LTN1"/>
    <property type="match status" value="1"/>
</dbReference>
<keyword evidence="6" id="KW-0833">Ubl conjugation pathway</keyword>
<dbReference type="PANTHER" id="PTHR12389:SF0">
    <property type="entry name" value="E3 UBIQUITIN-PROTEIN LIGASE LISTERIN"/>
    <property type="match status" value="1"/>
</dbReference>
<dbReference type="PROSITE" id="PS50089">
    <property type="entry name" value="ZF_RING_2"/>
    <property type="match status" value="1"/>
</dbReference>
<comment type="subcellular location">
    <subcellularLocation>
        <location evidence="1">Cytoplasm</location>
        <location evidence="1">Cytosol</location>
    </subcellularLocation>
</comment>
<dbReference type="PANTHER" id="PTHR12389">
    <property type="entry name" value="ZINC FINGER PROTEIN 294"/>
    <property type="match status" value="1"/>
</dbReference>
<keyword evidence="6" id="KW-0808">Transferase</keyword>
<dbReference type="AlphaFoldDB" id="A2E1I1"/>
<comment type="function">
    <text evidence="6">E3 ubiquitin-protein ligase. Component of the ribosome quality control complex (RQC), a ribosome-associated complex that mediates ubiquitination and extraction of incompletely synthesized nascent chains for proteasomal degradation.</text>
</comment>
<dbReference type="GO" id="GO:1990112">
    <property type="term" value="C:RQC complex"/>
    <property type="evidence" value="ECO:0000318"/>
    <property type="project" value="GO_Central"/>
</dbReference>
<evidence type="ECO:0000256" key="6">
    <source>
        <dbReference type="RuleBase" id="RU367090"/>
    </source>
</evidence>
<protein>
    <recommendedName>
        <fullName evidence="3 6">E3 ubiquitin-protein ligase listerin</fullName>
        <ecNumber evidence="6">2.3.2.27</ecNumber>
    </recommendedName>
    <alternativeName>
        <fullName evidence="6">RING-type E3 ubiquitin transferase listerin</fullName>
    </alternativeName>
</protein>
<sequence length="1039" mass="118310">MDLSHRLPYPDPDVYLNIFSDGNIKSCYRDLYAKYGKKITIAMGKITKEIQNLDETEVFACFNAARICIFNNSPKIRRDALFLIAEISKTYLTEHTLPYFLILAHDDNAQIKQDASKALAAISRKIGGLKKAKEIVISALGSMGATAFNRENLIDPEEILGKSRIAGSVCLSSSQILGVMMDDLKQNEKAELLQYIRKATEGLYDTLNDIQNSSNDTLFYSPRLRSALYKLHYEALPIPKCPHPLVEKLLLEIDPQCMKVAAQLIPKLCKEDQWKLFIQNPLYLNEFYKEFLANCDDSTINISLSRNLSQENMTNAINLLIKNNFQNIDVVAICNNPYVWSILPEKLIRDVIKCANTINPKNVILYSKYFDNIQQIRFPDKSLPEEMAAALISVAKTTDINYIEQQWPNATNNCIRIWNKSPKTDWWSDILKENLRYYIEDDCGAISMAVPVSESSNFANLVAEVVIDRLNKGQEVTDDMWYATAITDPLIDVIIKLNPNIQIEATKKQDIYTAIYQNIIINTDESEAGELIGHISLSSQTSLMEFPNSYDFLSHFFKVVSIADVPEDIELQYLKDYFEISYSDFLLHVFLGKFDASILDSSISKFVYSIPFERRQNLLSQSIRNQFIENSVILLISADENDRNKLKIDECDILAPYLSMMNIDYDWKSDFAKFCRGEKIDISNFKGSMEELLWIATKENCPQYISNICASIFPVSLSINFHLFISALLNTDIETTKFRELLDTALQSLDNLTPLDPQTVLILSDCFAKMSLLQADELISFCSSVSSLLASQHVPSIVSCLHHSIPFFLQKVTREKWIELRNSLSQGPVSGLIEFDSIISEMFSEDDLSMFRDFPSAASRFYANFNKKDELKDLLSGLSHQMIEDELKKAQNYTIENILISVDVNSHTIHAESISTDDPFTLDVIIPDIYPLETPLFRVSSIGKEKLTQDARDEVKKECMRQDGIFAAISTWAARIDSVISKVEVCPICLSLLDAGMNLPKMKCSTCHKCCHASCLEKWLRNSLKKNCPFCRTKWHRQK</sequence>
<dbReference type="VEuPathDB" id="TrichDB:TVAG_343770"/>